<reference evidence="2 3" key="1">
    <citation type="journal article" date="2015" name="Genome Announc.">
        <title>Draft Genome Sequences of Leptospira santarosai Strains U160, U164, and U233, Isolated from Asymptomatic Cattle.</title>
        <authorList>
            <person name="Kremer F.S."/>
            <person name="Eslabao M.R."/>
            <person name="Provisor M."/>
            <person name="Woloski R.D."/>
            <person name="Ramires O.V."/>
            <person name="Moreno L.Z."/>
            <person name="Moreno A.M."/>
            <person name="Hamond C."/>
            <person name="Lilenbaum W."/>
            <person name="Dellagostin O.A."/>
        </authorList>
    </citation>
    <scope>NUCLEOTIDE SEQUENCE [LARGE SCALE GENOMIC DNA]</scope>
    <source>
        <strain evidence="2 3">U160</strain>
    </source>
</reference>
<name>A0A2P1QQQ5_9LEPT</name>
<evidence type="ECO:0000313" key="3">
    <source>
        <dbReference type="Proteomes" id="UP000033961"/>
    </source>
</evidence>
<accession>A0A2P1QQQ5</accession>
<sequence>MKLRIFNVVILSFLVCTNVNCYIGAQRDTCKYNLHESTASGYCEILNLVPLANNPDLSGINFLLLNCYQYYERLKECNKEENRYIPSIYGINSNPAFSPKGNSIVFRQ</sequence>
<evidence type="ECO:0000256" key="1">
    <source>
        <dbReference type="SAM" id="SignalP"/>
    </source>
</evidence>
<organism evidence="2 3">
    <name type="scientific">Leptospira santarosai</name>
    <dbReference type="NCBI Taxonomy" id="28183"/>
    <lineage>
        <taxon>Bacteria</taxon>
        <taxon>Pseudomonadati</taxon>
        <taxon>Spirochaetota</taxon>
        <taxon>Spirochaetia</taxon>
        <taxon>Leptospirales</taxon>
        <taxon>Leptospiraceae</taxon>
        <taxon>Leptospira</taxon>
    </lineage>
</organism>
<evidence type="ECO:0008006" key="4">
    <source>
        <dbReference type="Google" id="ProtNLM"/>
    </source>
</evidence>
<dbReference type="Proteomes" id="UP000033961">
    <property type="component" value="Chromosome I"/>
</dbReference>
<protein>
    <recommendedName>
        <fullName evidence="4">Lipoprotein</fullName>
    </recommendedName>
</protein>
<dbReference type="AlphaFoldDB" id="A0A2P1QQQ5"/>
<gene>
    <name evidence="2" type="ORF">XB16_0898</name>
</gene>
<evidence type="ECO:0000313" key="2">
    <source>
        <dbReference type="EMBL" id="AVQ11233.1"/>
    </source>
</evidence>
<keyword evidence="1" id="KW-0732">Signal</keyword>
<feature type="chain" id="PRO_5015169602" description="Lipoprotein" evidence="1">
    <location>
        <begin position="22"/>
        <end position="108"/>
    </location>
</feature>
<feature type="signal peptide" evidence="1">
    <location>
        <begin position="1"/>
        <end position="21"/>
    </location>
</feature>
<proteinExistence type="predicted"/>
<dbReference type="EMBL" id="CP027843">
    <property type="protein sequence ID" value="AVQ11233.1"/>
    <property type="molecule type" value="Genomic_DNA"/>
</dbReference>